<accession>A0A8D0FFG2</accession>
<dbReference type="PANTHER" id="PTHR33626">
    <property type="entry name" value="ZGC:158463"/>
    <property type="match status" value="1"/>
</dbReference>
<reference evidence="1" key="1">
    <citation type="submission" date="2025-08" db="UniProtKB">
        <authorList>
            <consortium name="Ensembl"/>
        </authorList>
    </citation>
    <scope>IDENTIFICATION</scope>
</reference>
<protein>
    <submittedName>
        <fullName evidence="1">Uncharacterized protein</fullName>
    </submittedName>
</protein>
<dbReference type="Proteomes" id="UP000694551">
    <property type="component" value="Unplaced"/>
</dbReference>
<dbReference type="AlphaFoldDB" id="A0A8D0FFG2"/>
<dbReference type="PANTHER" id="PTHR33626:SF2">
    <property type="match status" value="1"/>
</dbReference>
<proteinExistence type="predicted"/>
<dbReference type="Ensembl" id="ENSSOCT00000013972.1">
    <property type="protein sequence ID" value="ENSSOCP00000013604.1"/>
    <property type="gene ID" value="ENSSOCG00000010326.1"/>
</dbReference>
<keyword evidence="2" id="KW-1185">Reference proteome</keyword>
<name>A0A8D0FFG2_STROC</name>
<sequence length="137" mass="14946">MLTSYTAPKQWASKFLQGRVVFSHPRLSNNRSVMPLHVQDRICAMLAGSACACPPPAGVGNPLNPIHGGDWGLQFLPMNEEFPSLPCPSARSPATLPYSGLPVLKGGYRKVGEGLLIRGCRDRTRGKGFKLKEGRFR</sequence>
<evidence type="ECO:0000313" key="2">
    <source>
        <dbReference type="Proteomes" id="UP000694551"/>
    </source>
</evidence>
<organism evidence="1 2">
    <name type="scientific">Strix occidentalis caurina</name>
    <name type="common">northern spotted owl</name>
    <dbReference type="NCBI Taxonomy" id="311401"/>
    <lineage>
        <taxon>Eukaryota</taxon>
        <taxon>Metazoa</taxon>
        <taxon>Chordata</taxon>
        <taxon>Craniata</taxon>
        <taxon>Vertebrata</taxon>
        <taxon>Euteleostomi</taxon>
        <taxon>Archelosauria</taxon>
        <taxon>Archosauria</taxon>
        <taxon>Dinosauria</taxon>
        <taxon>Saurischia</taxon>
        <taxon>Theropoda</taxon>
        <taxon>Coelurosauria</taxon>
        <taxon>Aves</taxon>
        <taxon>Neognathae</taxon>
        <taxon>Neoaves</taxon>
        <taxon>Telluraves</taxon>
        <taxon>Strigiformes</taxon>
        <taxon>Strigidae</taxon>
        <taxon>Strix</taxon>
    </lineage>
</organism>
<reference evidence="1" key="2">
    <citation type="submission" date="2025-09" db="UniProtKB">
        <authorList>
            <consortium name="Ensembl"/>
        </authorList>
    </citation>
    <scope>IDENTIFICATION</scope>
</reference>
<evidence type="ECO:0000313" key="1">
    <source>
        <dbReference type="Ensembl" id="ENSSOCP00000013604.1"/>
    </source>
</evidence>